<dbReference type="InterPro" id="IPR001646">
    <property type="entry name" value="5peptide_repeat"/>
</dbReference>
<dbReference type="InterPro" id="IPR051082">
    <property type="entry name" value="Pentapeptide-BTB/POZ_domain"/>
</dbReference>
<dbReference type="PANTHER" id="PTHR14136">
    <property type="entry name" value="BTB_POZ DOMAIN-CONTAINING PROTEIN KCTD9"/>
    <property type="match status" value="1"/>
</dbReference>
<accession>A0A2D1U2R4</accession>
<reference evidence="2 3" key="1">
    <citation type="submission" date="2017-10" db="EMBL/GenBank/DDBJ databases">
        <title>Whole genome of Pedobacter ginsengisoli T01R-27 isolated from tomato rhizosphere.</title>
        <authorList>
            <person name="Weon H.-Y."/>
            <person name="Lee S.A."/>
            <person name="Sang M.K."/>
            <person name="Song J."/>
        </authorList>
    </citation>
    <scope>NUCLEOTIDE SEQUENCE [LARGE SCALE GENOMIC DNA]</scope>
    <source>
        <strain evidence="2 3">T01R-27</strain>
    </source>
</reference>
<dbReference type="Gene3D" id="2.160.20.80">
    <property type="entry name" value="E3 ubiquitin-protein ligase SopA"/>
    <property type="match status" value="2"/>
</dbReference>
<proteinExistence type="predicted"/>
<evidence type="ECO:0000313" key="3">
    <source>
        <dbReference type="Proteomes" id="UP000223749"/>
    </source>
</evidence>
<dbReference type="Pfam" id="PF13599">
    <property type="entry name" value="Pentapeptide_4"/>
    <property type="match status" value="1"/>
</dbReference>
<keyword evidence="3" id="KW-1185">Reference proteome</keyword>
<feature type="domain" description="HTH cro/C1-type" evidence="1">
    <location>
        <begin position="10"/>
        <end position="64"/>
    </location>
</feature>
<evidence type="ECO:0000259" key="1">
    <source>
        <dbReference type="PROSITE" id="PS50943"/>
    </source>
</evidence>
<dbReference type="AlphaFoldDB" id="A0A2D1U2R4"/>
<dbReference type="SUPFAM" id="SSF47413">
    <property type="entry name" value="lambda repressor-like DNA-binding domains"/>
    <property type="match status" value="1"/>
</dbReference>
<gene>
    <name evidence="2" type="ORF">CPT03_04640</name>
</gene>
<dbReference type="KEGG" id="pgs:CPT03_04640"/>
<dbReference type="OrthoDB" id="9812495at2"/>
<dbReference type="Pfam" id="PF00805">
    <property type="entry name" value="Pentapeptide"/>
    <property type="match status" value="2"/>
</dbReference>
<dbReference type="PANTHER" id="PTHR14136:SF17">
    <property type="entry name" value="BTB_POZ DOMAIN-CONTAINING PROTEIN KCTD9"/>
    <property type="match status" value="1"/>
</dbReference>
<dbReference type="GO" id="GO:0003677">
    <property type="term" value="F:DNA binding"/>
    <property type="evidence" value="ECO:0007669"/>
    <property type="project" value="InterPro"/>
</dbReference>
<sequence>MEMNMIGSKIAEARKQLNLSQAELAQRLFISPQAVGKWERGESIPDLITFNRLAKILGVDLNYFSEDFESASHVIQPEISITSRSSEANELVNFSGSNLPDTDFAGIIAHKRKFKGSALGGSDFSKADLTGSLFVASDLRGANFNGANLTDCTFSALDLTDGSFNKTILTRTEFSKSSLERVKFTDAKLIGAKLTKADLRTTIFENCVFEGVDFKYSDLSGVCFDRQIFKGVKFHNTALTGASFKGATLQNVSFRAQYALTNKYYRQLKTIHFDGAIMDKLTYAALKGVGVDLSGAIISELN</sequence>
<dbReference type="SUPFAM" id="SSF141571">
    <property type="entry name" value="Pentapeptide repeat-like"/>
    <property type="match status" value="1"/>
</dbReference>
<dbReference type="Proteomes" id="UP000223749">
    <property type="component" value="Chromosome"/>
</dbReference>
<evidence type="ECO:0000313" key="2">
    <source>
        <dbReference type="EMBL" id="ATP55804.1"/>
    </source>
</evidence>
<dbReference type="InterPro" id="IPR010982">
    <property type="entry name" value="Lambda_DNA-bd_dom_sf"/>
</dbReference>
<dbReference type="Gene3D" id="1.10.260.40">
    <property type="entry name" value="lambda repressor-like DNA-binding domains"/>
    <property type="match status" value="1"/>
</dbReference>
<dbReference type="CDD" id="cd00093">
    <property type="entry name" value="HTH_XRE"/>
    <property type="match status" value="1"/>
</dbReference>
<dbReference type="PROSITE" id="PS50943">
    <property type="entry name" value="HTH_CROC1"/>
    <property type="match status" value="1"/>
</dbReference>
<protein>
    <submittedName>
        <fullName evidence="2">Cro/Cl family transcriptional regulator</fullName>
    </submittedName>
</protein>
<name>A0A2D1U2R4_9SPHI</name>
<dbReference type="SMART" id="SM00530">
    <property type="entry name" value="HTH_XRE"/>
    <property type="match status" value="1"/>
</dbReference>
<organism evidence="2 3">
    <name type="scientific">Pedobacter ginsengisoli</name>
    <dbReference type="NCBI Taxonomy" id="363852"/>
    <lineage>
        <taxon>Bacteria</taxon>
        <taxon>Pseudomonadati</taxon>
        <taxon>Bacteroidota</taxon>
        <taxon>Sphingobacteriia</taxon>
        <taxon>Sphingobacteriales</taxon>
        <taxon>Sphingobacteriaceae</taxon>
        <taxon>Pedobacter</taxon>
    </lineage>
</organism>
<dbReference type="EMBL" id="CP024091">
    <property type="protein sequence ID" value="ATP55804.1"/>
    <property type="molecule type" value="Genomic_DNA"/>
</dbReference>
<dbReference type="Pfam" id="PF01381">
    <property type="entry name" value="HTH_3"/>
    <property type="match status" value="1"/>
</dbReference>
<dbReference type="RefSeq" id="WP_099437749.1">
    <property type="nucleotide sequence ID" value="NZ_CP024091.1"/>
</dbReference>
<dbReference type="InterPro" id="IPR001387">
    <property type="entry name" value="Cro/C1-type_HTH"/>
</dbReference>